<protein>
    <submittedName>
        <fullName evidence="2">EAL domain-containing protein</fullName>
    </submittedName>
</protein>
<comment type="caution">
    <text evidence="2">The sequence shown here is derived from an EMBL/GenBank/DDBJ whole genome shotgun (WGS) entry which is preliminary data.</text>
</comment>
<dbReference type="CDD" id="cd01948">
    <property type="entry name" value="EAL"/>
    <property type="match status" value="1"/>
</dbReference>
<dbReference type="InterPro" id="IPR035919">
    <property type="entry name" value="EAL_sf"/>
</dbReference>
<evidence type="ECO:0000259" key="1">
    <source>
        <dbReference type="PROSITE" id="PS50883"/>
    </source>
</evidence>
<name>A0AAE4FPW3_9CYAN</name>
<dbReference type="PANTHER" id="PTHR33121">
    <property type="entry name" value="CYCLIC DI-GMP PHOSPHODIESTERASE PDEF"/>
    <property type="match status" value="1"/>
</dbReference>
<dbReference type="GO" id="GO:0071111">
    <property type="term" value="F:cyclic-guanylate-specific phosphodiesterase activity"/>
    <property type="evidence" value="ECO:0007669"/>
    <property type="project" value="InterPro"/>
</dbReference>
<dbReference type="SMART" id="SM00052">
    <property type="entry name" value="EAL"/>
    <property type="match status" value="1"/>
</dbReference>
<dbReference type="Proteomes" id="UP001268256">
    <property type="component" value="Unassembled WGS sequence"/>
</dbReference>
<dbReference type="SUPFAM" id="SSF141868">
    <property type="entry name" value="EAL domain-like"/>
    <property type="match status" value="1"/>
</dbReference>
<sequence>MIVQEDFCDLGCGECLHGADLGFDFTMAFQPIVNIQTQSIFAYEALVRGLHQEPAGMILEKINQTNRYRFDQACRVKAIKLASELQMPCYLSINFLPNAVYRPELCIRTTLAAADEYGFPIDQIIFEITEGERVEDQAHLREIIEYYQKRGFKTAIDDFGAGYAGLNLLAEFQTDFLKLDMALIRHIETDPIRQAIVKGILHVCRDLGITPIAEGIETAAELTSIQEMGIELVQGYFFAKPAFEALGEPQWGSELSPKT</sequence>
<reference evidence="3" key="1">
    <citation type="submission" date="2023-07" db="EMBL/GenBank/DDBJ databases">
        <authorList>
            <person name="Luz R."/>
            <person name="Cordeiro R."/>
            <person name="Fonseca A."/>
            <person name="Goncalves V."/>
        </authorList>
    </citation>
    <scope>NUCLEOTIDE SEQUENCE [LARGE SCALE GENOMIC DNA]</scope>
    <source>
        <strain evidence="3">BACA0444</strain>
    </source>
</reference>
<keyword evidence="3" id="KW-1185">Reference proteome</keyword>
<dbReference type="Gene3D" id="3.20.20.450">
    <property type="entry name" value="EAL domain"/>
    <property type="match status" value="1"/>
</dbReference>
<dbReference type="AlphaFoldDB" id="A0AAE4FPW3"/>
<gene>
    <name evidence="2" type="ORF">RIF25_01600</name>
</gene>
<accession>A0AAE4FPW3</accession>
<evidence type="ECO:0000313" key="2">
    <source>
        <dbReference type="EMBL" id="MDS3859493.1"/>
    </source>
</evidence>
<evidence type="ECO:0000313" key="3">
    <source>
        <dbReference type="Proteomes" id="UP001268256"/>
    </source>
</evidence>
<dbReference type="PROSITE" id="PS50883">
    <property type="entry name" value="EAL"/>
    <property type="match status" value="1"/>
</dbReference>
<proteinExistence type="predicted"/>
<dbReference type="RefSeq" id="WP_322876806.1">
    <property type="nucleotide sequence ID" value="NZ_JAVMIP010000001.1"/>
</dbReference>
<dbReference type="Pfam" id="PF00563">
    <property type="entry name" value="EAL"/>
    <property type="match status" value="1"/>
</dbReference>
<dbReference type="InterPro" id="IPR050706">
    <property type="entry name" value="Cyclic-di-GMP_PDE-like"/>
</dbReference>
<feature type="domain" description="EAL" evidence="1">
    <location>
        <begin position="9"/>
        <end position="255"/>
    </location>
</feature>
<dbReference type="PANTHER" id="PTHR33121:SF15">
    <property type="entry name" value="BLUE LIGHT- AND TEMPERATURE-REGULATED ANTIREPRESSOR BLUF"/>
    <property type="match status" value="1"/>
</dbReference>
<organism evidence="2 3">
    <name type="scientific">Pseudocalidococcus azoricus BACA0444</name>
    <dbReference type="NCBI Taxonomy" id="2918990"/>
    <lineage>
        <taxon>Bacteria</taxon>
        <taxon>Bacillati</taxon>
        <taxon>Cyanobacteriota</taxon>
        <taxon>Cyanophyceae</taxon>
        <taxon>Acaryochloridales</taxon>
        <taxon>Thermosynechococcaceae</taxon>
        <taxon>Pseudocalidococcus</taxon>
        <taxon>Pseudocalidococcus azoricus</taxon>
    </lineage>
</organism>
<dbReference type="EMBL" id="JAVMIP010000001">
    <property type="protein sequence ID" value="MDS3859493.1"/>
    <property type="molecule type" value="Genomic_DNA"/>
</dbReference>
<dbReference type="InterPro" id="IPR001633">
    <property type="entry name" value="EAL_dom"/>
</dbReference>